<keyword evidence="2" id="KW-0472">Membrane</keyword>
<evidence type="ECO:0000313" key="5">
    <source>
        <dbReference type="Proteomes" id="UP001149163"/>
    </source>
</evidence>
<evidence type="ECO:0000313" key="4">
    <source>
        <dbReference type="EMBL" id="KAJ5177101.1"/>
    </source>
</evidence>
<dbReference type="GeneID" id="81424279"/>
<gene>
    <name evidence="4" type="ORF">N7482_002978</name>
</gene>
<evidence type="ECO:0000256" key="2">
    <source>
        <dbReference type="SAM" id="Phobius"/>
    </source>
</evidence>
<comment type="caution">
    <text evidence="4">The sequence shown here is derived from an EMBL/GenBank/DDBJ whole genome shotgun (WGS) entry which is preliminary data.</text>
</comment>
<proteinExistence type="predicted"/>
<dbReference type="InterPro" id="IPR058581">
    <property type="entry name" value="TM_HPP"/>
</dbReference>
<feature type="region of interest" description="Disordered" evidence="1">
    <location>
        <begin position="204"/>
        <end position="228"/>
    </location>
</feature>
<name>A0A9W9IMP5_9EURO</name>
<feature type="transmembrane region" description="Helical" evidence="2">
    <location>
        <begin position="122"/>
        <end position="142"/>
    </location>
</feature>
<dbReference type="PANTHER" id="PTHR33741:SF5">
    <property type="entry name" value="TRANSMEMBRANE PROTEIN DDB_G0269096-RELATED"/>
    <property type="match status" value="1"/>
</dbReference>
<feature type="transmembrane region" description="Helical" evidence="2">
    <location>
        <begin position="32"/>
        <end position="53"/>
    </location>
</feature>
<feature type="compositionally biased region" description="Pro residues" evidence="1">
    <location>
        <begin position="204"/>
        <end position="213"/>
    </location>
</feature>
<reference evidence="4" key="1">
    <citation type="submission" date="2022-11" db="EMBL/GenBank/DDBJ databases">
        <authorList>
            <person name="Petersen C."/>
        </authorList>
    </citation>
    <scope>NUCLEOTIDE SEQUENCE</scope>
    <source>
        <strain evidence="4">IBT 26290</strain>
    </source>
</reference>
<keyword evidence="2" id="KW-1133">Transmembrane helix</keyword>
<dbReference type="RefSeq" id="XP_056548709.1">
    <property type="nucleotide sequence ID" value="XM_056685103.1"/>
</dbReference>
<keyword evidence="2" id="KW-0812">Transmembrane</keyword>
<feature type="domain" description="HPP transmembrane region" evidence="3">
    <location>
        <begin position="27"/>
        <end position="192"/>
    </location>
</feature>
<dbReference type="OrthoDB" id="2016548at2759"/>
<feature type="transmembrane region" description="Helical" evidence="2">
    <location>
        <begin position="162"/>
        <end position="184"/>
    </location>
</feature>
<protein>
    <recommendedName>
        <fullName evidence="3">HPP transmembrane region domain-containing protein</fullName>
    </recommendedName>
</protein>
<organism evidence="4 5">
    <name type="scientific">Penicillium canariense</name>
    <dbReference type="NCBI Taxonomy" id="189055"/>
    <lineage>
        <taxon>Eukaryota</taxon>
        <taxon>Fungi</taxon>
        <taxon>Dikarya</taxon>
        <taxon>Ascomycota</taxon>
        <taxon>Pezizomycotina</taxon>
        <taxon>Eurotiomycetes</taxon>
        <taxon>Eurotiomycetidae</taxon>
        <taxon>Eurotiales</taxon>
        <taxon>Aspergillaceae</taxon>
        <taxon>Penicillium</taxon>
    </lineage>
</organism>
<dbReference type="InterPro" id="IPR007065">
    <property type="entry name" value="HPP"/>
</dbReference>
<dbReference type="PANTHER" id="PTHR33741">
    <property type="entry name" value="TRANSMEMBRANE PROTEIN DDB_G0269096-RELATED"/>
    <property type="match status" value="1"/>
</dbReference>
<evidence type="ECO:0000256" key="1">
    <source>
        <dbReference type="SAM" id="MobiDB-lite"/>
    </source>
</evidence>
<accession>A0A9W9IMP5</accession>
<feature type="compositionally biased region" description="Basic and acidic residues" evidence="1">
    <location>
        <begin position="219"/>
        <end position="228"/>
    </location>
</feature>
<feature type="transmembrane region" description="Helical" evidence="2">
    <location>
        <begin position="65"/>
        <end position="85"/>
    </location>
</feature>
<feature type="transmembrane region" description="Helical" evidence="2">
    <location>
        <begin position="91"/>
        <end position="110"/>
    </location>
</feature>
<dbReference type="Pfam" id="PF04982">
    <property type="entry name" value="TM_HPP"/>
    <property type="match status" value="1"/>
</dbReference>
<dbReference type="Proteomes" id="UP001149163">
    <property type="component" value="Unassembled WGS sequence"/>
</dbReference>
<keyword evidence="5" id="KW-1185">Reference proteome</keyword>
<reference evidence="4" key="2">
    <citation type="journal article" date="2023" name="IMA Fungus">
        <title>Comparative genomic study of the Penicillium genus elucidates a diverse pangenome and 15 lateral gene transfer events.</title>
        <authorList>
            <person name="Petersen C."/>
            <person name="Sorensen T."/>
            <person name="Nielsen M.R."/>
            <person name="Sondergaard T.E."/>
            <person name="Sorensen J.L."/>
            <person name="Fitzpatrick D.A."/>
            <person name="Frisvad J.C."/>
            <person name="Nielsen K.L."/>
        </authorList>
    </citation>
    <scope>NUCLEOTIDE SEQUENCE</scope>
    <source>
        <strain evidence="4">IBT 26290</strain>
    </source>
</reference>
<dbReference type="EMBL" id="JAPQKN010000001">
    <property type="protein sequence ID" value="KAJ5177101.1"/>
    <property type="molecule type" value="Genomic_DNA"/>
</dbReference>
<evidence type="ECO:0000259" key="3">
    <source>
        <dbReference type="Pfam" id="PF04982"/>
    </source>
</evidence>
<dbReference type="AlphaFoldDB" id="A0A9W9IMP5"/>
<sequence length="228" mass="24824">MPPSRLSRLPPWISHWLGYRAKAPKPLPTWQIAAWSFITAFCGLSVVQGLFNYSHYFTSRHVPGIVASYGASAVLVFGAIESPLAQPRALVFGHFFSALIGVCITKLFSLMPDQARFESLRWLAASLSTATAIVVMQLTGTTHPPAGATALLPATNDEIWNLSWYFLPVVLLSSTMLMCCALLLNNLQRRYPVFWIAPPAPPKPAATPAPAPLPVDASAEEKLSEHSV</sequence>